<protein>
    <recommendedName>
        <fullName evidence="4">DUF4064 domain-containing protein</fullName>
    </recommendedName>
</protein>
<organism evidence="2 3">
    <name type="scientific">Roseateles flavus</name>
    <dbReference type="NCBI Taxonomy" id="3149041"/>
    <lineage>
        <taxon>Bacteria</taxon>
        <taxon>Pseudomonadati</taxon>
        <taxon>Pseudomonadota</taxon>
        <taxon>Betaproteobacteria</taxon>
        <taxon>Burkholderiales</taxon>
        <taxon>Sphaerotilaceae</taxon>
        <taxon>Roseateles</taxon>
    </lineage>
</organism>
<reference evidence="2 3" key="1">
    <citation type="submission" date="2024-05" db="EMBL/GenBank/DDBJ databases">
        <title>Roseateles sp. 2.12 16S ribosomal RNA gene Genome sequencing and assembly.</title>
        <authorList>
            <person name="Woo H."/>
        </authorList>
    </citation>
    <scope>NUCLEOTIDE SEQUENCE [LARGE SCALE GENOMIC DNA]</scope>
    <source>
        <strain evidence="2 3">2.12</strain>
    </source>
</reference>
<gene>
    <name evidence="2" type="ORF">ABDJ40_01345</name>
</gene>
<evidence type="ECO:0000313" key="2">
    <source>
        <dbReference type="EMBL" id="MEO3711404.1"/>
    </source>
</evidence>
<proteinExistence type="predicted"/>
<keyword evidence="1" id="KW-0812">Transmembrane</keyword>
<name>A0ABV0G8U5_9BURK</name>
<keyword evidence="1" id="KW-1133">Transmembrane helix</keyword>
<keyword evidence="1" id="KW-0472">Membrane</keyword>
<feature type="transmembrane region" description="Helical" evidence="1">
    <location>
        <begin position="56"/>
        <end position="85"/>
    </location>
</feature>
<evidence type="ECO:0000313" key="3">
    <source>
        <dbReference type="Proteomes" id="UP001462640"/>
    </source>
</evidence>
<dbReference type="Proteomes" id="UP001462640">
    <property type="component" value="Unassembled WGS sequence"/>
</dbReference>
<keyword evidence="3" id="KW-1185">Reference proteome</keyword>
<evidence type="ECO:0008006" key="4">
    <source>
        <dbReference type="Google" id="ProtNLM"/>
    </source>
</evidence>
<dbReference type="EMBL" id="JBDPZC010000001">
    <property type="protein sequence ID" value="MEO3711404.1"/>
    <property type="molecule type" value="Genomic_DNA"/>
</dbReference>
<dbReference type="RefSeq" id="WP_347605088.1">
    <property type="nucleotide sequence ID" value="NZ_JBDPZC010000001.1"/>
</dbReference>
<comment type="caution">
    <text evidence="2">The sequence shown here is derived from an EMBL/GenBank/DDBJ whole genome shotgun (WGS) entry which is preliminary data.</text>
</comment>
<feature type="transmembrane region" description="Helical" evidence="1">
    <location>
        <begin position="92"/>
        <end position="119"/>
    </location>
</feature>
<sequence>MRTLFKAFFILALGVVLLSILGGFSLAHHVFSEPGVHIVVNGDEWTDPDLGDFIGALIGLGVGGLVCFIVLPLVLLFAVGLPLLIVGGVVGLLVLVFCGVGAVVFSPAFLVILVLWLLLRRPKARAAAPAPRP</sequence>
<evidence type="ECO:0000256" key="1">
    <source>
        <dbReference type="SAM" id="Phobius"/>
    </source>
</evidence>
<accession>A0ABV0G8U5</accession>